<reference evidence="4 5" key="1">
    <citation type="submission" date="2020-08" db="EMBL/GenBank/DDBJ databases">
        <title>Genomic Encyclopedia of Type Strains, Phase IV (KMG-IV): sequencing the most valuable type-strain genomes for metagenomic binning, comparative biology and taxonomic classification.</title>
        <authorList>
            <person name="Goeker M."/>
        </authorList>
    </citation>
    <scope>NUCLEOTIDE SEQUENCE [LARGE SCALE GENOMIC DNA]</scope>
    <source>
        <strain evidence="4 5">DSM 10633</strain>
    </source>
</reference>
<feature type="transmembrane region" description="Helical" evidence="1">
    <location>
        <begin position="43"/>
        <end position="61"/>
    </location>
</feature>
<dbReference type="Proteomes" id="UP000557217">
    <property type="component" value="Unassembled WGS sequence"/>
</dbReference>
<evidence type="ECO:0000313" key="5">
    <source>
        <dbReference type="Proteomes" id="UP000557217"/>
    </source>
</evidence>
<dbReference type="InterPro" id="IPR040680">
    <property type="entry name" value="DUF5643"/>
</dbReference>
<name>A0A840PZN6_URETH</name>
<accession>A0A840PZN6</accession>
<gene>
    <name evidence="4" type="ORF">HNR36_002080</name>
</gene>
<keyword evidence="1" id="KW-0472">Membrane</keyword>
<keyword evidence="1" id="KW-1133">Transmembrane helix</keyword>
<dbReference type="Pfam" id="PF13786">
    <property type="entry name" value="DUF4179"/>
    <property type="match status" value="1"/>
</dbReference>
<evidence type="ECO:0000259" key="3">
    <source>
        <dbReference type="Pfam" id="PF18705"/>
    </source>
</evidence>
<dbReference type="AlphaFoldDB" id="A0A840PZN6"/>
<keyword evidence="1" id="KW-0812">Transmembrane</keyword>
<evidence type="ECO:0008006" key="6">
    <source>
        <dbReference type="Google" id="ProtNLM"/>
    </source>
</evidence>
<comment type="caution">
    <text evidence="4">The sequence shown here is derived from an EMBL/GenBank/DDBJ whole genome shotgun (WGS) entry which is preliminary data.</text>
</comment>
<feature type="domain" description="DUF5643" evidence="3">
    <location>
        <begin position="226"/>
        <end position="328"/>
    </location>
</feature>
<dbReference type="InterPro" id="IPR025436">
    <property type="entry name" value="DUF4179"/>
</dbReference>
<dbReference type="EMBL" id="JACHGZ010000026">
    <property type="protein sequence ID" value="MBB5149688.1"/>
    <property type="molecule type" value="Genomic_DNA"/>
</dbReference>
<dbReference type="RefSeq" id="WP_168412599.1">
    <property type="nucleotide sequence ID" value="NZ_JAAXPW010000028.1"/>
</dbReference>
<feature type="domain" description="DUF4179" evidence="2">
    <location>
        <begin position="36"/>
        <end position="126"/>
    </location>
</feature>
<dbReference type="Pfam" id="PF18705">
    <property type="entry name" value="DUF5643"/>
    <property type="match status" value="1"/>
</dbReference>
<evidence type="ECO:0000259" key="2">
    <source>
        <dbReference type="Pfam" id="PF13786"/>
    </source>
</evidence>
<organism evidence="4 5">
    <name type="scientific">Ureibacillus thermosphaericus</name>
    <dbReference type="NCBI Taxonomy" id="51173"/>
    <lineage>
        <taxon>Bacteria</taxon>
        <taxon>Bacillati</taxon>
        <taxon>Bacillota</taxon>
        <taxon>Bacilli</taxon>
        <taxon>Bacillales</taxon>
        <taxon>Caryophanaceae</taxon>
        <taxon>Ureibacillus</taxon>
    </lineage>
</organism>
<evidence type="ECO:0000256" key="1">
    <source>
        <dbReference type="SAM" id="Phobius"/>
    </source>
</evidence>
<dbReference type="Gene3D" id="2.60.40.1630">
    <property type="entry name" value="bacillus anthracis domain"/>
    <property type="match status" value="1"/>
</dbReference>
<protein>
    <recommendedName>
        <fullName evidence="6">DUF4179 domain-containing protein</fullName>
    </recommendedName>
</protein>
<keyword evidence="5" id="KW-1185">Reference proteome</keyword>
<proteinExistence type="predicted"/>
<dbReference type="Gene3D" id="2.60.40.1640">
    <property type="entry name" value="Conserved domain protein"/>
    <property type="match status" value="1"/>
</dbReference>
<evidence type="ECO:0000313" key="4">
    <source>
        <dbReference type="EMBL" id="MBB5149688.1"/>
    </source>
</evidence>
<sequence length="330" mass="37302">MDELKKMLQLNVDEIEPEKVSRFEKKRVLQFVLQKKKNHSMKYIAASCLLAGGIGSTAVFLSPTIASHIPLANQIVEYFKGETSQFQYFEDYATGIDAIQESNGITIEIVDAIYDGTTVTLTFAIETEKDLGEHPSFDKPIKINGEIEGSSVTWTKKRSDTSYVGVITLTPELNGRSPRTVKLTWNPRSVWNHDTNENFEGDWAYEFHLKKIDVKGIKANYRDSKNGFTIFVPSLDITGYTINLHYKIQMPSNYALYNLPYVTGFDVKDEFGNTYEMITNLTGSTTKHAAKGSFTFANIQSGTKELIITPKLYNDNEEIIFDSFEVTISK</sequence>